<dbReference type="GO" id="GO:0019213">
    <property type="term" value="F:deacetylase activity"/>
    <property type="evidence" value="ECO:0007669"/>
    <property type="project" value="TreeGrafter"/>
</dbReference>
<name>A0A1L8MLP9_9STRE</name>
<dbReference type="RefSeq" id="WP_071793943.1">
    <property type="nucleotide sequence ID" value="NZ_LZDD01000002.1"/>
</dbReference>
<keyword evidence="2" id="KW-0479">Metal-binding</keyword>
<comment type="caution">
    <text evidence="6">The sequence shown here is derived from an EMBL/GenBank/DDBJ whole genome shotgun (WGS) entry which is preliminary data.</text>
</comment>
<dbReference type="CDD" id="cd10805">
    <property type="entry name" value="YdjC_like_1"/>
    <property type="match status" value="1"/>
</dbReference>
<evidence type="ECO:0000313" key="6">
    <source>
        <dbReference type="EMBL" id="OJF71687.1"/>
    </source>
</evidence>
<dbReference type="PANTHER" id="PTHR31609">
    <property type="entry name" value="YDJC DEACETYLASE FAMILY MEMBER"/>
    <property type="match status" value="1"/>
</dbReference>
<comment type="cofactor">
    <cofactor evidence="1">
        <name>Mg(2+)</name>
        <dbReference type="ChEBI" id="CHEBI:18420"/>
    </cofactor>
</comment>
<dbReference type="InterPro" id="IPR011330">
    <property type="entry name" value="Glyco_hydro/deAcase_b/a-brl"/>
</dbReference>
<accession>A0A1L8MLP9</accession>
<dbReference type="GO" id="GO:0016787">
    <property type="term" value="F:hydrolase activity"/>
    <property type="evidence" value="ECO:0007669"/>
    <property type="project" value="UniProtKB-KW"/>
</dbReference>
<dbReference type="GO" id="GO:0046872">
    <property type="term" value="F:metal ion binding"/>
    <property type="evidence" value="ECO:0007669"/>
    <property type="project" value="UniProtKB-KW"/>
</dbReference>
<evidence type="ECO:0000256" key="3">
    <source>
        <dbReference type="ARBA" id="ARBA00022801"/>
    </source>
</evidence>
<dbReference type="EMBL" id="LZDD01000002">
    <property type="protein sequence ID" value="OJF71687.1"/>
    <property type="molecule type" value="Genomic_DNA"/>
</dbReference>
<dbReference type="Pfam" id="PF04794">
    <property type="entry name" value="YdjC"/>
    <property type="match status" value="1"/>
</dbReference>
<keyword evidence="6" id="KW-0813">Transport</keyword>
<keyword evidence="7" id="KW-1185">Reference proteome</keyword>
<dbReference type="SUPFAM" id="SSF88713">
    <property type="entry name" value="Glycoside hydrolase/deacetylase"/>
    <property type="match status" value="1"/>
</dbReference>
<evidence type="ECO:0000256" key="4">
    <source>
        <dbReference type="ARBA" id="ARBA00022842"/>
    </source>
</evidence>
<reference evidence="7" key="1">
    <citation type="submission" date="2016-06" db="EMBL/GenBank/DDBJ databases">
        <authorList>
            <person name="de Vries S.P.W."/>
            <person name="Hadjirin N.F."/>
            <person name="Lay E.M."/>
            <person name="Zadoks R.N."/>
            <person name="Peacock S.J."/>
            <person name="Parkhill J."/>
            <person name="Grant A.J."/>
            <person name="Mcdougall S."/>
            <person name="Holmes M.A."/>
        </authorList>
    </citation>
    <scope>NUCLEOTIDE SEQUENCE [LARGE SCALE GENOMIC DNA]</scope>
    <source>
        <strain evidence="7">NZ1587</strain>
    </source>
</reference>
<dbReference type="Proteomes" id="UP000182015">
    <property type="component" value="Unassembled WGS sequence"/>
</dbReference>
<proteinExistence type="predicted"/>
<evidence type="ECO:0000256" key="2">
    <source>
        <dbReference type="ARBA" id="ARBA00022723"/>
    </source>
</evidence>
<keyword evidence="5" id="KW-0119">Carbohydrate metabolism</keyword>
<sequence length="249" mass="27821">MSKNLLFRADDLGYSEAVNFGIAKTLESGLVRSLGVMINMPATQHGMDLVKDFDIALGLHTNICAGRPLTDPALIPSLVDEHGYFKSSKLYRTSQEDFLDLDQAILEIEAQLSRFRDLTGKDPDYFEGHAVASRQFFKALEIVASKNQLKYSGMALEQEPIQVGASLVVFYMESMAANYDPFKMIAKMAASDQEAIPVGIFHPGYLDQEILINSTLTLPRPLEVAVLTDPKTKNWLDARQIKLIDYREL</sequence>
<dbReference type="PANTHER" id="PTHR31609:SF1">
    <property type="entry name" value="CARBOHYDRATE DEACETYLASE"/>
    <property type="match status" value="1"/>
</dbReference>
<dbReference type="Gene3D" id="3.20.20.370">
    <property type="entry name" value="Glycoside hydrolase/deacetylase"/>
    <property type="match status" value="1"/>
</dbReference>
<protein>
    <submittedName>
        <fullName evidence="6">PTS sugar transporter</fullName>
    </submittedName>
</protein>
<keyword evidence="3" id="KW-0378">Hydrolase</keyword>
<dbReference type="AlphaFoldDB" id="A0A1L8MLP9"/>
<evidence type="ECO:0000256" key="5">
    <source>
        <dbReference type="ARBA" id="ARBA00023277"/>
    </source>
</evidence>
<keyword evidence="6" id="KW-0762">Sugar transport</keyword>
<evidence type="ECO:0000256" key="1">
    <source>
        <dbReference type="ARBA" id="ARBA00001946"/>
    </source>
</evidence>
<dbReference type="InterPro" id="IPR006879">
    <property type="entry name" value="YdjC-like"/>
</dbReference>
<dbReference type="GO" id="GO:0005975">
    <property type="term" value="P:carbohydrate metabolic process"/>
    <property type="evidence" value="ECO:0007669"/>
    <property type="project" value="InterPro"/>
</dbReference>
<evidence type="ECO:0000313" key="7">
    <source>
        <dbReference type="Proteomes" id="UP000182015"/>
    </source>
</evidence>
<dbReference type="OrthoDB" id="9774177at2"/>
<gene>
    <name evidence="6" type="ORF">A9Q68_06785</name>
</gene>
<keyword evidence="4" id="KW-0460">Magnesium</keyword>
<dbReference type="STRING" id="1856638.A9Q68_06785"/>
<organism evidence="6 7">
    <name type="scientific">Streptococcus bovimastitidis</name>
    <dbReference type="NCBI Taxonomy" id="1856638"/>
    <lineage>
        <taxon>Bacteria</taxon>
        <taxon>Bacillati</taxon>
        <taxon>Bacillota</taxon>
        <taxon>Bacilli</taxon>
        <taxon>Lactobacillales</taxon>
        <taxon>Streptococcaceae</taxon>
        <taxon>Streptococcus</taxon>
    </lineage>
</organism>